<dbReference type="Proteomes" id="UP001319180">
    <property type="component" value="Unassembled WGS sequence"/>
</dbReference>
<feature type="domain" description="Gfo/Idh/MocA-like oxidoreductase N-terminal" evidence="1">
    <location>
        <begin position="3"/>
        <end position="124"/>
    </location>
</feature>
<dbReference type="Gene3D" id="3.40.50.720">
    <property type="entry name" value="NAD(P)-binding Rossmann-like Domain"/>
    <property type="match status" value="1"/>
</dbReference>
<dbReference type="RefSeq" id="WP_254093424.1">
    <property type="nucleotide sequence ID" value="NZ_JAHESC010000058.1"/>
</dbReference>
<feature type="domain" description="Gfo/Idh/MocA-like oxidoreductase C-terminal" evidence="2">
    <location>
        <begin position="150"/>
        <end position="227"/>
    </location>
</feature>
<dbReference type="Pfam" id="PF01408">
    <property type="entry name" value="GFO_IDH_MocA"/>
    <property type="match status" value="1"/>
</dbReference>
<dbReference type="InterPro" id="IPR000683">
    <property type="entry name" value="Gfo/Idh/MocA-like_OxRdtase_N"/>
</dbReference>
<dbReference type="InterPro" id="IPR036291">
    <property type="entry name" value="NAD(P)-bd_dom_sf"/>
</dbReference>
<dbReference type="EMBL" id="JAHESC010000058">
    <property type="protein sequence ID" value="MBT1690205.1"/>
    <property type="molecule type" value="Genomic_DNA"/>
</dbReference>
<dbReference type="Pfam" id="PF02894">
    <property type="entry name" value="GFO_IDH_MocA_C"/>
    <property type="match status" value="1"/>
</dbReference>
<dbReference type="InterPro" id="IPR004104">
    <property type="entry name" value="Gfo/Idh/MocA-like_OxRdtase_C"/>
</dbReference>
<organism evidence="3 4">
    <name type="scientific">Dawidia soli</name>
    <dbReference type="NCBI Taxonomy" id="2782352"/>
    <lineage>
        <taxon>Bacteria</taxon>
        <taxon>Pseudomonadati</taxon>
        <taxon>Bacteroidota</taxon>
        <taxon>Cytophagia</taxon>
        <taxon>Cytophagales</taxon>
        <taxon>Chryseotaleaceae</taxon>
        <taxon>Dawidia</taxon>
    </lineage>
</organism>
<dbReference type="SUPFAM" id="SSF51735">
    <property type="entry name" value="NAD(P)-binding Rossmann-fold domains"/>
    <property type="match status" value="1"/>
</dbReference>
<dbReference type="InterPro" id="IPR052515">
    <property type="entry name" value="Gfo/Idh/MocA_Oxidoreductase"/>
</dbReference>
<evidence type="ECO:0000313" key="3">
    <source>
        <dbReference type="EMBL" id="MBT1690205.1"/>
    </source>
</evidence>
<dbReference type="PANTHER" id="PTHR43249">
    <property type="entry name" value="UDP-N-ACETYL-2-AMINO-2-DEOXY-D-GLUCURONATE OXIDASE"/>
    <property type="match status" value="1"/>
</dbReference>
<dbReference type="AlphaFoldDB" id="A0AAP2DGD5"/>
<dbReference type="Gene3D" id="3.30.360.10">
    <property type="entry name" value="Dihydrodipicolinate Reductase, domain 2"/>
    <property type="match status" value="1"/>
</dbReference>
<evidence type="ECO:0000259" key="1">
    <source>
        <dbReference type="Pfam" id="PF01408"/>
    </source>
</evidence>
<gene>
    <name evidence="3" type="ORF">KK078_26810</name>
</gene>
<proteinExistence type="predicted"/>
<protein>
    <submittedName>
        <fullName evidence="3">Gfo/Idh/MocA family oxidoreductase</fullName>
    </submittedName>
</protein>
<sequence>MKRFALIGAAGFIAPRHLKAIKDTGNTLVAALDKHDNVGVLDSYFPDTNFFTEFERFDRHLDKLKRKGEPVEIISICSPNYLHDSHIRYALRYGADAICEKPLVLSPWNVDALAEIQQETGRRIYTILQLRLHPSIIALREQVRQAPKDKVYDIDLQYITSRGNWYHASWKGDLSKSGGIATNIGVHFFDMLIWIFGAVKDVQVSRMTTDAAAGYLELQQARVHWMLSINANDLPADVKASGKRTFRSLTLEGKEIEFSEGFTDLHTASYADIIAGNGFGLEDARAAIEVTHQIRNFSAAAPL</sequence>
<accession>A0AAP2DGD5</accession>
<comment type="caution">
    <text evidence="3">The sequence shown here is derived from an EMBL/GenBank/DDBJ whole genome shotgun (WGS) entry which is preliminary data.</text>
</comment>
<name>A0AAP2DGD5_9BACT</name>
<evidence type="ECO:0000259" key="2">
    <source>
        <dbReference type="Pfam" id="PF02894"/>
    </source>
</evidence>
<dbReference type="PANTHER" id="PTHR43249:SF1">
    <property type="entry name" value="D-GLUCOSIDE 3-DEHYDROGENASE"/>
    <property type="match status" value="1"/>
</dbReference>
<keyword evidence="4" id="KW-1185">Reference proteome</keyword>
<dbReference type="GO" id="GO:0000166">
    <property type="term" value="F:nucleotide binding"/>
    <property type="evidence" value="ECO:0007669"/>
    <property type="project" value="InterPro"/>
</dbReference>
<evidence type="ECO:0000313" key="4">
    <source>
        <dbReference type="Proteomes" id="UP001319180"/>
    </source>
</evidence>
<reference evidence="3 4" key="1">
    <citation type="submission" date="2021-05" db="EMBL/GenBank/DDBJ databases">
        <title>A Polyphasic approach of four new species of the genus Ohtaekwangia: Ohtaekwangia histidinii sp. nov., Ohtaekwangia cretensis sp. nov., Ohtaekwangia indiensis sp. nov., Ohtaekwangia reichenbachii sp. nov. from diverse environment.</title>
        <authorList>
            <person name="Octaviana S."/>
        </authorList>
    </citation>
    <scope>NUCLEOTIDE SEQUENCE [LARGE SCALE GENOMIC DNA]</scope>
    <source>
        <strain evidence="3 4">PWU37</strain>
    </source>
</reference>